<dbReference type="Pfam" id="PF16776">
    <property type="entry name" value="INPP5B_PH"/>
    <property type="match status" value="1"/>
</dbReference>
<evidence type="ECO:0000313" key="2">
    <source>
        <dbReference type="EMBL" id="GFQ63806.1"/>
    </source>
</evidence>
<dbReference type="InterPro" id="IPR008936">
    <property type="entry name" value="Rho_GTPase_activation_prot"/>
</dbReference>
<dbReference type="Pfam" id="PF22669">
    <property type="entry name" value="Exo_endo_phos2"/>
    <property type="match status" value="1"/>
</dbReference>
<keyword evidence="3" id="KW-1185">Reference proteome</keyword>
<dbReference type="FunFam" id="2.60.40.10:FF:000132">
    <property type="entry name" value="Inositol polyphosphate 5-phosphatase OCRL-1 isoform b"/>
    <property type="match status" value="1"/>
</dbReference>
<dbReference type="FunFam" id="3.60.10.10:FF:000004">
    <property type="entry name" value="Type II inositol 1,4,5-trisphosphate 5-phosphatase"/>
    <property type="match status" value="1"/>
</dbReference>
<accession>A0A8X6EXQ5</accession>
<proteinExistence type="predicted"/>
<protein>
    <submittedName>
        <fullName evidence="2">Inositol polyphosphate 5-phosphatase OCRL</fullName>
    </submittedName>
</protein>
<dbReference type="InterPro" id="IPR000300">
    <property type="entry name" value="IPPc"/>
</dbReference>
<dbReference type="CDD" id="cd09093">
    <property type="entry name" value="INPP5c_INPP5B"/>
    <property type="match status" value="1"/>
</dbReference>
<dbReference type="SMART" id="SM00128">
    <property type="entry name" value="IPPc"/>
    <property type="match status" value="1"/>
</dbReference>
<dbReference type="Gene3D" id="2.30.29.110">
    <property type="match status" value="1"/>
</dbReference>
<name>A0A8X6EXQ5_TRICU</name>
<dbReference type="PANTHER" id="PTHR11200:SF300">
    <property type="entry name" value="TYPE II INOSITOL 1,4,5-TRISPHOSPHATE 5-PHOSPHATASE"/>
    <property type="match status" value="1"/>
</dbReference>
<dbReference type="GO" id="GO:0052745">
    <property type="term" value="F:inositol phosphate phosphatase activity"/>
    <property type="evidence" value="ECO:0007669"/>
    <property type="project" value="InterPro"/>
</dbReference>
<dbReference type="SUPFAM" id="SSF48350">
    <property type="entry name" value="GTPase activation domain, GAP"/>
    <property type="match status" value="1"/>
</dbReference>
<dbReference type="Gene3D" id="1.10.555.10">
    <property type="entry name" value="Rho GTPase activation protein"/>
    <property type="match status" value="1"/>
</dbReference>
<evidence type="ECO:0000313" key="3">
    <source>
        <dbReference type="Proteomes" id="UP000887116"/>
    </source>
</evidence>
<dbReference type="PANTHER" id="PTHR11200">
    <property type="entry name" value="INOSITOL 5-PHOSPHATASE"/>
    <property type="match status" value="1"/>
</dbReference>
<feature type="domain" description="Inositol polyphosphate-related phosphatase" evidence="1">
    <location>
        <begin position="248"/>
        <end position="546"/>
    </location>
</feature>
<dbReference type="InterPro" id="IPR046985">
    <property type="entry name" value="IP5"/>
</dbReference>
<dbReference type="InterPro" id="IPR038538">
    <property type="entry name" value="MTERF_sf"/>
</dbReference>
<dbReference type="Pfam" id="PF21310">
    <property type="entry name" value="OCRL-like_ASH"/>
    <property type="match status" value="1"/>
</dbReference>
<comment type="caution">
    <text evidence="2">The sequence shown here is derived from an EMBL/GenBank/DDBJ whole genome shotgun (WGS) entry which is preliminary data.</text>
</comment>
<dbReference type="GO" id="GO:0046856">
    <property type="term" value="P:phosphatidylinositol dephosphorylation"/>
    <property type="evidence" value="ECO:0007669"/>
    <property type="project" value="InterPro"/>
</dbReference>
<dbReference type="GO" id="GO:0004439">
    <property type="term" value="F:phosphatidylinositol-4,5-bisphosphate 5-phosphatase activity"/>
    <property type="evidence" value="ECO:0007669"/>
    <property type="project" value="TreeGrafter"/>
</dbReference>
<dbReference type="Proteomes" id="UP000887116">
    <property type="component" value="Unassembled WGS sequence"/>
</dbReference>
<dbReference type="OrthoDB" id="7862313at2759"/>
<organism evidence="2 3">
    <name type="scientific">Trichonephila clavata</name>
    <name type="common">Joro spider</name>
    <name type="synonym">Nephila clavata</name>
    <dbReference type="NCBI Taxonomy" id="2740835"/>
    <lineage>
        <taxon>Eukaryota</taxon>
        <taxon>Metazoa</taxon>
        <taxon>Ecdysozoa</taxon>
        <taxon>Arthropoda</taxon>
        <taxon>Chelicerata</taxon>
        <taxon>Arachnida</taxon>
        <taxon>Araneae</taxon>
        <taxon>Araneomorphae</taxon>
        <taxon>Entelegynae</taxon>
        <taxon>Araneoidea</taxon>
        <taxon>Nephilidae</taxon>
        <taxon>Trichonephila</taxon>
    </lineage>
</organism>
<dbReference type="EMBL" id="BMAO01029852">
    <property type="protein sequence ID" value="GFQ63806.1"/>
    <property type="molecule type" value="Genomic_DNA"/>
</dbReference>
<dbReference type="Gene3D" id="3.60.10.10">
    <property type="entry name" value="Endonuclease/exonuclease/phosphatase"/>
    <property type="match status" value="1"/>
</dbReference>
<dbReference type="GO" id="GO:0016020">
    <property type="term" value="C:membrane"/>
    <property type="evidence" value="ECO:0007669"/>
    <property type="project" value="TreeGrafter"/>
</dbReference>
<dbReference type="SUPFAM" id="SSF56219">
    <property type="entry name" value="DNase I-like"/>
    <property type="match status" value="1"/>
</dbReference>
<dbReference type="InterPro" id="IPR037793">
    <property type="entry name" value="OCRL1/INPP5B_INPP5c"/>
</dbReference>
<evidence type="ECO:0000259" key="1">
    <source>
        <dbReference type="SMART" id="SM00128"/>
    </source>
</evidence>
<reference evidence="2" key="1">
    <citation type="submission" date="2020-07" db="EMBL/GenBank/DDBJ databases">
        <title>Multicomponent nature underlies the extraordinary mechanical properties of spider dragline silk.</title>
        <authorList>
            <person name="Kono N."/>
            <person name="Nakamura H."/>
            <person name="Mori M."/>
            <person name="Yoshida Y."/>
            <person name="Ohtoshi R."/>
            <person name="Malay A.D."/>
            <person name="Moran D.A.P."/>
            <person name="Tomita M."/>
            <person name="Numata K."/>
            <person name="Arakawa K."/>
        </authorList>
    </citation>
    <scope>NUCLEOTIDE SEQUENCE</scope>
</reference>
<dbReference type="InterPro" id="IPR013783">
    <property type="entry name" value="Ig-like_fold"/>
</dbReference>
<dbReference type="InterPro" id="IPR036691">
    <property type="entry name" value="Endo/exonu/phosph_ase_sf"/>
</dbReference>
<dbReference type="Gene3D" id="2.60.40.10">
    <property type="entry name" value="Immunoglobulins"/>
    <property type="match status" value="1"/>
</dbReference>
<dbReference type="InterPro" id="IPR031896">
    <property type="entry name" value="INPP5B_PH_dom"/>
</dbReference>
<gene>
    <name evidence="2" type="primary">Ocrl</name>
    <name evidence="2" type="ORF">TNCT_554641</name>
</gene>
<dbReference type="InterPro" id="IPR048869">
    <property type="entry name" value="OCRL-1_2_ASH"/>
</dbReference>
<sequence length="1177" mass="136305">MDQLTTIQGLLCPGDKVTLSIEAGLVQDWVKSNRVLALVEHSGEHGLFILVHTRTPSSNPAYLSIEKAIPINDSFRCDIETSGSDSKTDDNVYLKITGGKHKLLFELPYNAKTRNFATQISKASESFFLKIGCQSDFQWLAKYQPIPIIKESTFFLDEIESMNTLSLDSQSVSSMNCDDPFTDYDNTFYPQLLQANSETDLSKGQLQSPEFGNLPRQSIATGVTPLAARESVVRLQMTMREDDYVYLQTYTVFMGTWNVNGLSPKEDLKDWLAVDSEPPDFYAVGFQELDLSKEAYIFTDTPKEEEWLEAVKQGLSTKTNYKMVKLVRIVGIMMIVFIKEELYEHVRNVAAETVGTGIMGKLGNKGGVAIRLDFHRTPICFVNCHLAAFIEDCERRNQDYSDICARMAFTQFKPPRYIKDHDHIYWMGDMNYRIIDLDTEQVKALIEKKCYSVLLEHDQLLIQNKLKKVFVGFNEGLVNFAPTYKYDVDTNNWDSSEKNRAPAWCDRVLWKGNNIKQLAYRSHPTLMHSDHRPVSAVFESQVKVIDVSKYRKIYEEVMKKLDKLENEFLPQVTLDKLEVNFGEVHFIESKVQIITIANTGQVPVQFEFKKKLNDTRYCKDWLSIKPYMSFLKPGEKCDVELEVFVDKRIAYKLNAGKDKIYDILVLHLEGGKDLFITLNGKYIPGCFGASLEALVRILVPVSEIPIDELYELESNVINNQKLKPQNFDIPKEIWVLIDHLYKFGLTQEDLFLQPGLRCEIQKIRDKLDNGIYELEEWNVNNYNKFLQHLKMKMKLITSLACTMKNNLTKSNFSIFSKAVYRSKCNYINMPNKNSCIFHHSCILKDIKRISLCLYSEIPSAKETDKMPYSSLVDKISDTKNPEVKDELEKIIKLLISLGCSEEDIKDKYMEYFTTTQSSYFKILLIADLHPDIVMLMPLLSLHLTSLRSASKQAKYDNNNVDGFPNRIEYLSHHLCIKSKDLIPMLIKHPSLLTMTFKRLDLKMTILKKAQISPEYIVKDLWIFNYNEKLLEWRISTALRAKVELKPWMLRCSEKFFESMLIKSSKTQEILKEDNEISYLAKKLECSEEYINLMMEKNKLLKVINIPKLEQVINFLYEKGYTPQEVRLFPRIFCSSVQTLNKRFEEFRKIRNTLPTMSQLCISSRNFERARNKKSSSK</sequence>
<dbReference type="Gene3D" id="1.25.70.10">
    <property type="entry name" value="Transcription termination factor 3, mitochondrial"/>
    <property type="match status" value="2"/>
</dbReference>
<dbReference type="AlphaFoldDB" id="A0A8X6EXQ5"/>